<keyword evidence="4" id="KW-1185">Reference proteome</keyword>
<evidence type="ECO:0000313" key="3">
    <source>
        <dbReference type="EMBL" id="NMN99227.1"/>
    </source>
</evidence>
<dbReference type="Proteomes" id="UP000535543">
    <property type="component" value="Unassembled WGS sequence"/>
</dbReference>
<feature type="region of interest" description="Disordered" evidence="1">
    <location>
        <begin position="173"/>
        <end position="198"/>
    </location>
</feature>
<organism evidence="3 4">
    <name type="scientific">Antrihabitans stalactiti</name>
    <dbReference type="NCBI Taxonomy" id="2584121"/>
    <lineage>
        <taxon>Bacteria</taxon>
        <taxon>Bacillati</taxon>
        <taxon>Actinomycetota</taxon>
        <taxon>Actinomycetes</taxon>
        <taxon>Mycobacteriales</taxon>
        <taxon>Nocardiaceae</taxon>
        <taxon>Antrihabitans</taxon>
    </lineage>
</organism>
<evidence type="ECO:0008006" key="5">
    <source>
        <dbReference type="Google" id="ProtNLM"/>
    </source>
</evidence>
<keyword evidence="2" id="KW-0472">Membrane</keyword>
<feature type="region of interest" description="Disordered" evidence="1">
    <location>
        <begin position="1"/>
        <end position="23"/>
    </location>
</feature>
<evidence type="ECO:0000313" key="4">
    <source>
        <dbReference type="Proteomes" id="UP000535543"/>
    </source>
</evidence>
<feature type="transmembrane region" description="Helical" evidence="2">
    <location>
        <begin position="32"/>
        <end position="53"/>
    </location>
</feature>
<dbReference type="EMBL" id="VCQU01000015">
    <property type="protein sequence ID" value="NMN99227.1"/>
    <property type="molecule type" value="Genomic_DNA"/>
</dbReference>
<sequence>MTSPVSDQPTVDEHPWGTPQSAPESAWSAKKILAAVGIAGAVAVAGGGVIYAASNSSENNGGPGNSPFGAGPGMNMNSSEMTAPNTVGLSGTPLHGEFVVAGENGGYRTELVQTGTVTAVSDTAVTAKSSDDFTQTYTLADTSNIAVLKVVDTVSIQGTESDGAVTAVTITPATGSGAKVATPGPDVPMNGPQGRPGK</sequence>
<reference evidence="3 4" key="1">
    <citation type="submission" date="2019-05" db="EMBL/GenBank/DDBJ databases">
        <authorList>
            <person name="Lee S.D."/>
        </authorList>
    </citation>
    <scope>NUCLEOTIDE SEQUENCE [LARGE SCALE GENOMIC DNA]</scope>
    <source>
        <strain evidence="3 4">YC2-7</strain>
    </source>
</reference>
<dbReference type="RefSeq" id="WP_169594296.1">
    <property type="nucleotide sequence ID" value="NZ_VCQU01000015.1"/>
</dbReference>
<dbReference type="AlphaFoldDB" id="A0A848KUM9"/>
<evidence type="ECO:0000256" key="1">
    <source>
        <dbReference type="SAM" id="MobiDB-lite"/>
    </source>
</evidence>
<protein>
    <recommendedName>
        <fullName evidence="5">DUF5666 domain-containing protein</fullName>
    </recommendedName>
</protein>
<gene>
    <name evidence="3" type="ORF">FGL95_29810</name>
</gene>
<proteinExistence type="predicted"/>
<accession>A0A848KUM9</accession>
<keyword evidence="2" id="KW-0812">Transmembrane</keyword>
<evidence type="ECO:0000256" key="2">
    <source>
        <dbReference type="SAM" id="Phobius"/>
    </source>
</evidence>
<reference evidence="3 4" key="2">
    <citation type="submission" date="2020-06" db="EMBL/GenBank/DDBJ databases">
        <title>Antribacter stalactiti gen. nov., sp. nov., a new member of the family Nacardiaceae isolated from a cave.</title>
        <authorList>
            <person name="Kim I.S."/>
        </authorList>
    </citation>
    <scope>NUCLEOTIDE SEQUENCE [LARGE SCALE GENOMIC DNA]</scope>
    <source>
        <strain evidence="3 4">YC2-7</strain>
    </source>
</reference>
<name>A0A848KUM9_9NOCA</name>
<keyword evidence="2" id="KW-1133">Transmembrane helix</keyword>
<comment type="caution">
    <text evidence="3">The sequence shown here is derived from an EMBL/GenBank/DDBJ whole genome shotgun (WGS) entry which is preliminary data.</text>
</comment>